<dbReference type="Gene3D" id="3.40.50.300">
    <property type="entry name" value="P-loop containing nucleotide triphosphate hydrolases"/>
    <property type="match status" value="1"/>
</dbReference>
<feature type="domain" description="Tr-type G" evidence="1">
    <location>
        <begin position="18"/>
        <end position="256"/>
    </location>
</feature>
<gene>
    <name evidence="2" type="ORF">GSBLH_T00003276001</name>
</gene>
<accession>D8M5Q2</accession>
<dbReference type="InParanoid" id="D8M5Q2"/>
<dbReference type="InterPro" id="IPR027417">
    <property type="entry name" value="P-loop_NTPase"/>
</dbReference>
<dbReference type="GO" id="GO:0005525">
    <property type="term" value="F:GTP binding"/>
    <property type="evidence" value="ECO:0007669"/>
    <property type="project" value="InterPro"/>
</dbReference>
<dbReference type="PRINTS" id="PR00315">
    <property type="entry name" value="ELONGATNFCT"/>
</dbReference>
<proteinExistence type="predicted"/>
<dbReference type="FunFam" id="3.40.50.300:FF:000746">
    <property type="entry name" value="Ribosome assembly protein 1"/>
    <property type="match status" value="1"/>
</dbReference>
<dbReference type="InterPro" id="IPR000795">
    <property type="entry name" value="T_Tr_GTP-bd_dom"/>
</dbReference>
<sequence>MSKKVPLSVIQKLQNNPTLVRNICILAHVDHGKTTLADGLISSNGIISTRLAGEVRYMDSLEEEQNRGITMKASSISLFFEDEKVITDEGTGEKSKKQVPYLINLVDSPGHIDFSSDVSAAVRLCDGCLVVVDAIEGVCTQTLTVLQQAFQEGVRPILIINKIDRLCVHLKQSPMAAYLHIRNIIEKVNATISSLYTAEVIRNTSTTSYVIDSEKEEQLFVSPLTNTVLFASAVHGWCFSLRQFADLYAPVLGINKAKLAKYMWGDFVYNAKTKSVSAWTPASKEPPIFVKMVLSTIWRVYKSVYKRNDEALQAILDSLQVSLSPREWKIADPAVLVKTIMERWLPLYRAVLSFHVSTIVRDRGGGAGASVACRRAENAL</sequence>
<dbReference type="Pfam" id="PF00009">
    <property type="entry name" value="GTP_EFTU"/>
    <property type="match status" value="1"/>
</dbReference>
<dbReference type="GeneID" id="24920381"/>
<evidence type="ECO:0000313" key="2">
    <source>
        <dbReference type="EMBL" id="CBK23391.2"/>
    </source>
</evidence>
<reference evidence="2" key="1">
    <citation type="submission" date="2010-02" db="EMBL/GenBank/DDBJ databases">
        <title>Sequencing and annotation of the Blastocystis hominis genome.</title>
        <authorList>
            <person name="Wincker P."/>
        </authorList>
    </citation>
    <scope>NUCLEOTIDE SEQUENCE</scope>
    <source>
        <strain evidence="2">Singapore isolate B</strain>
    </source>
</reference>
<dbReference type="PANTHER" id="PTHR42908:SF3">
    <property type="entry name" value="ELONGATION FACTOR-LIKE GTPASE 1"/>
    <property type="match status" value="1"/>
</dbReference>
<dbReference type="GO" id="GO:1990904">
    <property type="term" value="C:ribonucleoprotein complex"/>
    <property type="evidence" value="ECO:0007669"/>
    <property type="project" value="TreeGrafter"/>
</dbReference>
<keyword evidence="3" id="KW-1185">Reference proteome</keyword>
<dbReference type="EMBL" id="FN668661">
    <property type="protein sequence ID" value="CBK23391.2"/>
    <property type="molecule type" value="Genomic_DNA"/>
</dbReference>
<dbReference type="Gene3D" id="3.90.1430.10">
    <property type="entry name" value="Yeast translation eEF2 (G' domain)"/>
    <property type="match status" value="1"/>
</dbReference>
<dbReference type="RefSeq" id="XP_012897439.1">
    <property type="nucleotide sequence ID" value="XM_013041985.1"/>
</dbReference>
<evidence type="ECO:0000259" key="1">
    <source>
        <dbReference type="PROSITE" id="PS51722"/>
    </source>
</evidence>
<dbReference type="AlphaFoldDB" id="D8M5Q2"/>
<dbReference type="GO" id="GO:0003924">
    <property type="term" value="F:GTPase activity"/>
    <property type="evidence" value="ECO:0007669"/>
    <property type="project" value="InterPro"/>
</dbReference>
<dbReference type="Proteomes" id="UP000008312">
    <property type="component" value="Unassembled WGS sequence"/>
</dbReference>
<dbReference type="CDD" id="cd01885">
    <property type="entry name" value="EF2"/>
    <property type="match status" value="1"/>
</dbReference>
<dbReference type="GO" id="GO:0043022">
    <property type="term" value="F:ribosome binding"/>
    <property type="evidence" value="ECO:0007669"/>
    <property type="project" value="TreeGrafter"/>
</dbReference>
<evidence type="ECO:0000313" key="3">
    <source>
        <dbReference type="Proteomes" id="UP000008312"/>
    </source>
</evidence>
<dbReference type="GO" id="GO:0005829">
    <property type="term" value="C:cytosol"/>
    <property type="evidence" value="ECO:0007669"/>
    <property type="project" value="TreeGrafter"/>
</dbReference>
<organism evidence="2">
    <name type="scientific">Blastocystis hominis</name>
    <dbReference type="NCBI Taxonomy" id="12968"/>
    <lineage>
        <taxon>Eukaryota</taxon>
        <taxon>Sar</taxon>
        <taxon>Stramenopiles</taxon>
        <taxon>Bigyra</taxon>
        <taxon>Opalozoa</taxon>
        <taxon>Opalinata</taxon>
        <taxon>Blastocystidae</taxon>
        <taxon>Blastocystis</taxon>
    </lineage>
</organism>
<dbReference type="InterPro" id="IPR005225">
    <property type="entry name" value="Small_GTP-bd"/>
</dbReference>
<dbReference type="PROSITE" id="PS51722">
    <property type="entry name" value="G_TR_2"/>
    <property type="match status" value="1"/>
</dbReference>
<dbReference type="OrthoDB" id="364892at2759"/>
<protein>
    <recommendedName>
        <fullName evidence="1">Tr-type G domain-containing protein</fullName>
    </recommendedName>
</protein>
<dbReference type="PANTHER" id="PTHR42908">
    <property type="entry name" value="TRANSLATION ELONGATION FACTOR-RELATED"/>
    <property type="match status" value="1"/>
</dbReference>
<name>D8M5Q2_BLAHO</name>
<dbReference type="GO" id="GO:0042256">
    <property type="term" value="P:cytosolic ribosome assembly"/>
    <property type="evidence" value="ECO:0007669"/>
    <property type="project" value="TreeGrafter"/>
</dbReference>
<dbReference type="SUPFAM" id="SSF52540">
    <property type="entry name" value="P-loop containing nucleoside triphosphate hydrolases"/>
    <property type="match status" value="1"/>
</dbReference>
<dbReference type="NCBIfam" id="TIGR00231">
    <property type="entry name" value="small_GTP"/>
    <property type="match status" value="1"/>
</dbReference>